<keyword evidence="3" id="KW-0677">Repeat</keyword>
<evidence type="ECO:0000313" key="6">
    <source>
        <dbReference type="EMBL" id="KAK3783424.1"/>
    </source>
</evidence>
<evidence type="ECO:0000256" key="3">
    <source>
        <dbReference type="ARBA" id="ARBA00022737"/>
    </source>
</evidence>
<dbReference type="GO" id="GO:0016020">
    <property type="term" value="C:membrane"/>
    <property type="evidence" value="ECO:0007669"/>
    <property type="project" value="UniProtKB-SubCell"/>
</dbReference>
<dbReference type="Gene3D" id="2.60.40.3510">
    <property type="match status" value="1"/>
</dbReference>
<evidence type="ECO:0000256" key="2">
    <source>
        <dbReference type="ARBA" id="ARBA00022692"/>
    </source>
</evidence>
<keyword evidence="7" id="KW-1185">Reference proteome</keyword>
<proteinExistence type="predicted"/>
<name>A0AAE1A8S8_9GAST</name>
<dbReference type="Pfam" id="PF07657">
    <property type="entry name" value="MNNL"/>
    <property type="match status" value="1"/>
</dbReference>
<evidence type="ECO:0000256" key="4">
    <source>
        <dbReference type="ARBA" id="ARBA00022989"/>
    </source>
</evidence>
<dbReference type="InterPro" id="IPR011651">
    <property type="entry name" value="Notch_ligand_N"/>
</dbReference>
<sequence length="308" mass="34509">MARAGQGVLRGEGSDWKEWLKKSQCRVQIVHIQSFDLYSNRTPSSRYRLRCPNTLHQYCLLPHWQSSCLCCPPGPGNQHASSADLVDSKFLLKSLDQYRDQGKPGDRGHHYKLCLAVYLNTGEPVVWPRPPTMCRQQSSSRPPDLLLLRLPISSRLLLVSAVILLATVTRTNCSGVFQLQIESVRNVRGETTTGHCCDGGDVTPLGCSDQCETYIQVCLKEFMDRVSMEGSCTFGNATTGVLGGNEFDYSPDTPETRIELPFDFAWLATSFLKVTEKEACLLFADVIDDDTEFPKEPRDLLHESNSRQ</sequence>
<feature type="domain" description="Notch ligand N-terminal" evidence="5">
    <location>
        <begin position="174"/>
        <end position="269"/>
    </location>
</feature>
<keyword evidence="4" id="KW-1133">Transmembrane helix</keyword>
<gene>
    <name evidence="6" type="ORF">RRG08_033685</name>
</gene>
<evidence type="ECO:0000259" key="5">
    <source>
        <dbReference type="Pfam" id="PF07657"/>
    </source>
</evidence>
<keyword evidence="2" id="KW-0812">Transmembrane</keyword>
<comment type="caution">
    <text evidence="6">The sequence shown here is derived from an EMBL/GenBank/DDBJ whole genome shotgun (WGS) entry which is preliminary data.</text>
</comment>
<dbReference type="EMBL" id="JAWDGP010002410">
    <property type="protein sequence ID" value="KAK3783424.1"/>
    <property type="molecule type" value="Genomic_DNA"/>
</dbReference>
<dbReference type="AlphaFoldDB" id="A0AAE1A8S8"/>
<organism evidence="6 7">
    <name type="scientific">Elysia crispata</name>
    <name type="common">lettuce slug</name>
    <dbReference type="NCBI Taxonomy" id="231223"/>
    <lineage>
        <taxon>Eukaryota</taxon>
        <taxon>Metazoa</taxon>
        <taxon>Spiralia</taxon>
        <taxon>Lophotrochozoa</taxon>
        <taxon>Mollusca</taxon>
        <taxon>Gastropoda</taxon>
        <taxon>Heterobranchia</taxon>
        <taxon>Euthyneura</taxon>
        <taxon>Panpulmonata</taxon>
        <taxon>Sacoglossa</taxon>
        <taxon>Placobranchoidea</taxon>
        <taxon>Plakobranchidae</taxon>
        <taxon>Elysia</taxon>
    </lineage>
</organism>
<protein>
    <recommendedName>
        <fullName evidence="5">Notch ligand N-terminal domain-containing protein</fullName>
    </recommendedName>
</protein>
<reference evidence="6" key="1">
    <citation type="journal article" date="2023" name="G3 (Bethesda)">
        <title>A reference genome for the long-term kleptoplast-retaining sea slug Elysia crispata morphotype clarki.</title>
        <authorList>
            <person name="Eastman K.E."/>
            <person name="Pendleton A.L."/>
            <person name="Shaikh M.A."/>
            <person name="Suttiyut T."/>
            <person name="Ogas R."/>
            <person name="Tomko P."/>
            <person name="Gavelis G."/>
            <person name="Widhalm J.R."/>
            <person name="Wisecaver J.H."/>
        </authorList>
    </citation>
    <scope>NUCLEOTIDE SEQUENCE</scope>
    <source>
        <strain evidence="6">ECLA1</strain>
    </source>
</reference>
<dbReference type="GO" id="GO:0007219">
    <property type="term" value="P:Notch signaling pathway"/>
    <property type="evidence" value="ECO:0007669"/>
    <property type="project" value="InterPro"/>
</dbReference>
<accession>A0AAE1A8S8</accession>
<evidence type="ECO:0000313" key="7">
    <source>
        <dbReference type="Proteomes" id="UP001283361"/>
    </source>
</evidence>
<keyword evidence="4" id="KW-0472">Membrane</keyword>
<dbReference type="Proteomes" id="UP001283361">
    <property type="component" value="Unassembled WGS sequence"/>
</dbReference>
<evidence type="ECO:0000256" key="1">
    <source>
        <dbReference type="ARBA" id="ARBA00022536"/>
    </source>
</evidence>
<keyword evidence="1" id="KW-0245">EGF-like domain</keyword>